<organism evidence="3 4">
    <name type="scientific">Parasediminibacterium paludis</name>
    <dbReference type="NCBI Taxonomy" id="908966"/>
    <lineage>
        <taxon>Bacteria</taxon>
        <taxon>Pseudomonadati</taxon>
        <taxon>Bacteroidota</taxon>
        <taxon>Chitinophagia</taxon>
        <taxon>Chitinophagales</taxon>
        <taxon>Chitinophagaceae</taxon>
        <taxon>Parasediminibacterium</taxon>
    </lineage>
</organism>
<gene>
    <name evidence="3" type="ORF">ACFOW1_11515</name>
</gene>
<dbReference type="EMBL" id="JBHSDC010000022">
    <property type="protein sequence ID" value="MFC4232524.1"/>
    <property type="molecule type" value="Genomic_DNA"/>
</dbReference>
<proteinExistence type="inferred from homology"/>
<dbReference type="RefSeq" id="WP_379014413.1">
    <property type="nucleotide sequence ID" value="NZ_JBHSDC010000022.1"/>
</dbReference>
<dbReference type="PANTHER" id="PTHR35841:SF1">
    <property type="entry name" value="PHOSPHONATES-BINDING PERIPLASMIC PROTEIN"/>
    <property type="match status" value="1"/>
</dbReference>
<reference evidence="4" key="1">
    <citation type="journal article" date="2019" name="Int. J. Syst. Evol. Microbiol.">
        <title>The Global Catalogue of Microorganisms (GCM) 10K type strain sequencing project: providing services to taxonomists for standard genome sequencing and annotation.</title>
        <authorList>
            <consortium name="The Broad Institute Genomics Platform"/>
            <consortium name="The Broad Institute Genome Sequencing Center for Infectious Disease"/>
            <person name="Wu L."/>
            <person name="Ma J."/>
        </authorList>
    </citation>
    <scope>NUCLEOTIDE SEQUENCE [LARGE SCALE GENOMIC DNA]</scope>
    <source>
        <strain evidence="4">CECT 8010</strain>
    </source>
</reference>
<dbReference type="NCBIfam" id="TIGR01098">
    <property type="entry name" value="3A0109s03R"/>
    <property type="match status" value="1"/>
</dbReference>
<evidence type="ECO:0000313" key="3">
    <source>
        <dbReference type="EMBL" id="MFC4232524.1"/>
    </source>
</evidence>
<dbReference type="Gene3D" id="3.40.190.10">
    <property type="entry name" value="Periplasmic binding protein-like II"/>
    <property type="match status" value="2"/>
</dbReference>
<protein>
    <submittedName>
        <fullName evidence="3">Phosphate/phosphite/phosphonate ABC transporter substrate-binding protein</fullName>
    </submittedName>
</protein>
<comment type="caution">
    <text evidence="3">The sequence shown here is derived from an EMBL/GenBank/DDBJ whole genome shotgun (WGS) entry which is preliminary data.</text>
</comment>
<dbReference type="PANTHER" id="PTHR35841">
    <property type="entry name" value="PHOSPHONATES-BINDING PERIPLASMIC PROTEIN"/>
    <property type="match status" value="1"/>
</dbReference>
<dbReference type="Proteomes" id="UP001595906">
    <property type="component" value="Unassembled WGS sequence"/>
</dbReference>
<dbReference type="InterPro" id="IPR005770">
    <property type="entry name" value="PhnD"/>
</dbReference>
<dbReference type="SUPFAM" id="SSF53850">
    <property type="entry name" value="Periplasmic binding protein-like II"/>
    <property type="match status" value="1"/>
</dbReference>
<evidence type="ECO:0000313" key="4">
    <source>
        <dbReference type="Proteomes" id="UP001595906"/>
    </source>
</evidence>
<accession>A0ABV8PWM5</accession>
<comment type="similarity">
    <text evidence="1">Belongs to the phosphate/phosphite/phosphonate binding protein family.</text>
</comment>
<evidence type="ECO:0000256" key="2">
    <source>
        <dbReference type="ARBA" id="ARBA00022729"/>
    </source>
</evidence>
<keyword evidence="4" id="KW-1185">Reference proteome</keyword>
<evidence type="ECO:0000256" key="1">
    <source>
        <dbReference type="ARBA" id="ARBA00007162"/>
    </source>
</evidence>
<name>A0ABV8PWM5_9BACT</name>
<dbReference type="Pfam" id="PF12974">
    <property type="entry name" value="Phosphonate-bd"/>
    <property type="match status" value="1"/>
</dbReference>
<dbReference type="PROSITE" id="PS51257">
    <property type="entry name" value="PROKAR_LIPOPROTEIN"/>
    <property type="match status" value="1"/>
</dbReference>
<keyword evidence="2" id="KW-0732">Signal</keyword>
<sequence>MIKLFQYFFIICLPFLVACHNSDDMRNGIPKTLIIGIYSGDNPTQTKEKIAPFQKYLEKELGMPVTFFFSSDYTSLVEGMQRKKLHIAQLSPFAYVLATQKPCLVPIAAFGINHQPTTYHSIIFVNSKSAIHSLEDVKKQSKNLTLCFADPASASGHLVPRAYLKSIGLDPESSFKQVVFAGSHAASIMSINSGKIDIGCSTNDLALDKMVREGSVKAADFRILWESDPIVNDAITARSDLNKDFIAKVQKAYLEVDQKDSIAFKGSFFRYYPNPVNMQFIPIADSVYNPIRKIAYSIKELKLIN</sequence>
<dbReference type="CDD" id="cd01071">
    <property type="entry name" value="PBP2_PhnD_like"/>
    <property type="match status" value="1"/>
</dbReference>